<evidence type="ECO:0000313" key="6">
    <source>
        <dbReference type="EMBL" id="PVY37130.1"/>
    </source>
</evidence>
<evidence type="ECO:0000256" key="1">
    <source>
        <dbReference type="ARBA" id="ARBA00009477"/>
    </source>
</evidence>
<feature type="chain" id="PRO_5015556827" evidence="2">
    <location>
        <begin position="28"/>
        <end position="369"/>
    </location>
</feature>
<accession>A0A2U1AL62</accession>
<dbReference type="InterPro" id="IPR058792">
    <property type="entry name" value="Beta-barrel_RND_2"/>
</dbReference>
<dbReference type="GO" id="GO:0015562">
    <property type="term" value="F:efflux transmembrane transporter activity"/>
    <property type="evidence" value="ECO:0007669"/>
    <property type="project" value="TreeGrafter"/>
</dbReference>
<evidence type="ECO:0000259" key="5">
    <source>
        <dbReference type="Pfam" id="PF25989"/>
    </source>
</evidence>
<evidence type="ECO:0000313" key="7">
    <source>
        <dbReference type="Proteomes" id="UP000245466"/>
    </source>
</evidence>
<dbReference type="PANTHER" id="PTHR30469">
    <property type="entry name" value="MULTIDRUG RESISTANCE PROTEIN MDTA"/>
    <property type="match status" value="1"/>
</dbReference>
<protein>
    <submittedName>
        <fullName evidence="6">RND family efflux transporter MFP subunit</fullName>
    </submittedName>
</protein>
<dbReference type="SUPFAM" id="SSF111369">
    <property type="entry name" value="HlyD-like secretion proteins"/>
    <property type="match status" value="1"/>
</dbReference>
<evidence type="ECO:0000259" key="3">
    <source>
        <dbReference type="Pfam" id="PF25954"/>
    </source>
</evidence>
<sequence length="369" mass="39967">MKMLLTRRSLIAWSGLLFCAACTSAPASDQTAALPDTASTAAEATAAPTEVQLLTATLKTFEYHLQANGKIEPLQQSVLQFRQGGYLQQLHVKNGQYVRQGQLIASLEKDALQLALKKAQSSTALKQEAYNALLVDYGGSFGQPESIDQSQSERLIIRSGLREAQLQQQEAALALAHTELRAPFSGRIADLNIKASNIVSATDPICMLYSADQLLLTAEVLESEALRLQLNQKAHIHTLANGGKQYIASVHEINPSVSAEGMVQVKLLVQQPQGLLPGMNTVASIRVPVQKAIVIPKDAVVLRSGKKVVFVAHEGMAVWRYVTTGLENEQEVEVLEGLKTGDQVIIANNLQLEHDTPVQVKQQLAATPL</sequence>
<reference evidence="6 7" key="1">
    <citation type="submission" date="2018-04" db="EMBL/GenBank/DDBJ databases">
        <title>Genomic Encyclopedia of Type Strains, Phase IV (KMG-IV): sequencing the most valuable type-strain genomes for metagenomic binning, comparative biology and taxonomic classification.</title>
        <authorList>
            <person name="Goeker M."/>
        </authorList>
    </citation>
    <scope>NUCLEOTIDE SEQUENCE [LARGE SCALE GENOMIC DNA]</scope>
    <source>
        <strain evidence="6 7">DSM 100231</strain>
    </source>
</reference>
<dbReference type="OrthoDB" id="9806939at2"/>
<dbReference type="EMBL" id="QEKI01000023">
    <property type="protein sequence ID" value="PVY37130.1"/>
    <property type="molecule type" value="Genomic_DNA"/>
</dbReference>
<dbReference type="Gene3D" id="2.40.50.100">
    <property type="match status" value="1"/>
</dbReference>
<dbReference type="Pfam" id="PF25954">
    <property type="entry name" value="Beta-barrel_RND_2"/>
    <property type="match status" value="1"/>
</dbReference>
<comment type="similarity">
    <text evidence="1">Belongs to the membrane fusion protein (MFP) (TC 8.A.1) family.</text>
</comment>
<dbReference type="Pfam" id="PF25989">
    <property type="entry name" value="YknX_C"/>
    <property type="match status" value="1"/>
</dbReference>
<comment type="caution">
    <text evidence="6">The sequence shown here is derived from an EMBL/GenBank/DDBJ whole genome shotgun (WGS) entry which is preliminary data.</text>
</comment>
<feature type="domain" description="CzcB-like barrel-sandwich hybrid" evidence="4">
    <location>
        <begin position="82"/>
        <end position="206"/>
    </location>
</feature>
<feature type="domain" description="CusB-like beta-barrel" evidence="3">
    <location>
        <begin position="216"/>
        <end position="284"/>
    </location>
</feature>
<proteinExistence type="inferred from homology"/>
<feature type="signal peptide" evidence="2">
    <location>
        <begin position="1"/>
        <end position="27"/>
    </location>
</feature>
<evidence type="ECO:0000259" key="4">
    <source>
        <dbReference type="Pfam" id="PF25973"/>
    </source>
</evidence>
<evidence type="ECO:0000256" key="2">
    <source>
        <dbReference type="SAM" id="SignalP"/>
    </source>
</evidence>
<keyword evidence="7" id="KW-1185">Reference proteome</keyword>
<dbReference type="Proteomes" id="UP000245466">
    <property type="component" value="Unassembled WGS sequence"/>
</dbReference>
<name>A0A2U1AL62_9BACT</name>
<organism evidence="6 7">
    <name type="scientific">Pontibacter virosus</name>
    <dbReference type="NCBI Taxonomy" id="1765052"/>
    <lineage>
        <taxon>Bacteria</taxon>
        <taxon>Pseudomonadati</taxon>
        <taxon>Bacteroidota</taxon>
        <taxon>Cytophagia</taxon>
        <taxon>Cytophagales</taxon>
        <taxon>Hymenobacteraceae</taxon>
        <taxon>Pontibacter</taxon>
    </lineage>
</organism>
<dbReference type="PANTHER" id="PTHR30469:SF15">
    <property type="entry name" value="HLYD FAMILY OF SECRETION PROTEINS"/>
    <property type="match status" value="1"/>
</dbReference>
<dbReference type="Pfam" id="PF25973">
    <property type="entry name" value="BSH_CzcB"/>
    <property type="match status" value="1"/>
</dbReference>
<dbReference type="AlphaFoldDB" id="A0A2U1AL62"/>
<gene>
    <name evidence="6" type="ORF">C8E01_1234</name>
</gene>
<keyword evidence="2" id="KW-0732">Signal</keyword>
<dbReference type="InterPro" id="IPR058637">
    <property type="entry name" value="YknX-like_C"/>
</dbReference>
<dbReference type="Gene3D" id="1.10.287.470">
    <property type="entry name" value="Helix hairpin bin"/>
    <property type="match status" value="1"/>
</dbReference>
<dbReference type="Gene3D" id="2.40.30.170">
    <property type="match status" value="1"/>
</dbReference>
<dbReference type="GO" id="GO:1990281">
    <property type="term" value="C:efflux pump complex"/>
    <property type="evidence" value="ECO:0007669"/>
    <property type="project" value="TreeGrafter"/>
</dbReference>
<dbReference type="InterPro" id="IPR006143">
    <property type="entry name" value="RND_pump_MFP"/>
</dbReference>
<dbReference type="RefSeq" id="WP_116545353.1">
    <property type="nucleotide sequence ID" value="NZ_QEKI01000023.1"/>
</dbReference>
<dbReference type="Gene3D" id="2.40.420.20">
    <property type="match status" value="1"/>
</dbReference>
<dbReference type="NCBIfam" id="TIGR01730">
    <property type="entry name" value="RND_mfp"/>
    <property type="match status" value="1"/>
</dbReference>
<feature type="domain" description="YknX-like C-terminal permuted SH3-like" evidence="5">
    <location>
        <begin position="292"/>
        <end position="359"/>
    </location>
</feature>
<dbReference type="InterPro" id="IPR058647">
    <property type="entry name" value="BSH_CzcB-like"/>
</dbReference>